<dbReference type="PANTHER" id="PTHR43525">
    <property type="entry name" value="PROTEIN MALY"/>
    <property type="match status" value="1"/>
</dbReference>
<evidence type="ECO:0000256" key="2">
    <source>
        <dbReference type="ARBA" id="ARBA00012224"/>
    </source>
</evidence>
<dbReference type="InterPro" id="IPR015422">
    <property type="entry name" value="PyrdxlP-dep_Trfase_small"/>
</dbReference>
<dbReference type="GO" id="GO:0030170">
    <property type="term" value="F:pyridoxal phosphate binding"/>
    <property type="evidence" value="ECO:0007669"/>
    <property type="project" value="InterPro"/>
</dbReference>
<dbReference type="CDD" id="cd00609">
    <property type="entry name" value="AAT_like"/>
    <property type="match status" value="1"/>
</dbReference>
<keyword evidence="8" id="KW-1185">Reference proteome</keyword>
<dbReference type="OrthoDB" id="3224382at2"/>
<feature type="domain" description="Aminotransferase class I/classII large" evidence="6">
    <location>
        <begin position="56"/>
        <end position="349"/>
    </location>
</feature>
<dbReference type="Gene3D" id="3.40.640.10">
    <property type="entry name" value="Type I PLP-dependent aspartate aminotransferase-like (Major domain)"/>
    <property type="match status" value="1"/>
</dbReference>
<evidence type="ECO:0000256" key="5">
    <source>
        <dbReference type="ARBA" id="ARBA00037974"/>
    </source>
</evidence>
<dbReference type="SUPFAM" id="SSF53383">
    <property type="entry name" value="PLP-dependent transferases"/>
    <property type="match status" value="1"/>
</dbReference>
<dbReference type="InterPro" id="IPR051798">
    <property type="entry name" value="Class-II_PLP-Dep_Aminotrans"/>
</dbReference>
<keyword evidence="4" id="KW-0456">Lyase</keyword>
<dbReference type="Proteomes" id="UP000317378">
    <property type="component" value="Unassembled WGS sequence"/>
</dbReference>
<dbReference type="AlphaFoldDB" id="A0A505DJ68"/>
<dbReference type="InterPro" id="IPR015424">
    <property type="entry name" value="PyrdxlP-dep_Trfase"/>
</dbReference>
<dbReference type="InterPro" id="IPR015421">
    <property type="entry name" value="PyrdxlP-dep_Trfase_major"/>
</dbReference>
<keyword evidence="7" id="KW-0808">Transferase</keyword>
<evidence type="ECO:0000256" key="1">
    <source>
        <dbReference type="ARBA" id="ARBA00001933"/>
    </source>
</evidence>
<sequence>MDIGIPEPVRARMLETIERQDLGYPYWPDGDPVVDAFTDRMRSRYGWQPREGRTRVFSDLIQILQIVIEHTTEPGDPIALHVPNYPPFLAAIHRARRRIVPLPLDRTAGGWELDLDRHHAVFATERPRLFVLVNPHNPTGHTFSAAELRGLADIATEHQIPVLADEIHADLTYPPHRHIPFAGLDPAVEDLTITATSATKAFNLAGTRCAVAHLGFAPTADALDRAPLDYFGTPSVLSRIATVAAWRESHDWHHATTDLLTRNRDRVTAWARAHPELGYLPPEATYLAWIDFTQAGLGPDPAAALLRHAGVYLNSGDEFTQHTELTSSTYARLNFATTTANLEQILDRLDSALGKS</sequence>
<comment type="cofactor">
    <cofactor evidence="1">
        <name>pyridoxal 5'-phosphate</name>
        <dbReference type="ChEBI" id="CHEBI:597326"/>
    </cofactor>
</comment>
<evidence type="ECO:0000256" key="3">
    <source>
        <dbReference type="ARBA" id="ARBA00022898"/>
    </source>
</evidence>
<comment type="similarity">
    <text evidence="5">Belongs to the class-II pyridoxal-phosphate-dependent aminotransferase family. MalY/PatB cystathionine beta-lyase subfamily.</text>
</comment>
<evidence type="ECO:0000256" key="4">
    <source>
        <dbReference type="ARBA" id="ARBA00023239"/>
    </source>
</evidence>
<keyword evidence="7" id="KW-0032">Aminotransferase</keyword>
<evidence type="ECO:0000259" key="6">
    <source>
        <dbReference type="Pfam" id="PF00155"/>
    </source>
</evidence>
<accession>A0A505DJ68</accession>
<dbReference type="Pfam" id="PF00155">
    <property type="entry name" value="Aminotran_1_2"/>
    <property type="match status" value="1"/>
</dbReference>
<evidence type="ECO:0000313" key="7">
    <source>
        <dbReference type="EMBL" id="TPQ22175.1"/>
    </source>
</evidence>
<dbReference type="Gene3D" id="3.90.1150.10">
    <property type="entry name" value="Aspartate Aminotransferase, domain 1"/>
    <property type="match status" value="1"/>
</dbReference>
<dbReference type="PANTHER" id="PTHR43525:SF2">
    <property type="entry name" value="CYSTATHIONINE BETA-LYASE-RELATED"/>
    <property type="match status" value="1"/>
</dbReference>
<evidence type="ECO:0000313" key="8">
    <source>
        <dbReference type="Proteomes" id="UP000317378"/>
    </source>
</evidence>
<protein>
    <recommendedName>
        <fullName evidence="2">cysteine-S-conjugate beta-lyase</fullName>
        <ecNumber evidence="2">4.4.1.13</ecNumber>
    </recommendedName>
</protein>
<name>A0A505DJ68_9ACTN</name>
<dbReference type="GO" id="GO:0047804">
    <property type="term" value="F:cysteine-S-conjugate beta-lyase activity"/>
    <property type="evidence" value="ECO:0007669"/>
    <property type="project" value="UniProtKB-EC"/>
</dbReference>
<dbReference type="EMBL" id="VCHX02000096">
    <property type="protein sequence ID" value="TPQ22175.1"/>
    <property type="molecule type" value="Genomic_DNA"/>
</dbReference>
<dbReference type="EC" id="4.4.1.13" evidence="2"/>
<proteinExistence type="inferred from homology"/>
<gene>
    <name evidence="7" type="ORF">FGD71_011185</name>
</gene>
<dbReference type="GO" id="GO:0008483">
    <property type="term" value="F:transaminase activity"/>
    <property type="evidence" value="ECO:0007669"/>
    <property type="project" value="UniProtKB-KW"/>
</dbReference>
<keyword evidence="3" id="KW-0663">Pyridoxal phosphate</keyword>
<comment type="caution">
    <text evidence="7">The sequence shown here is derived from an EMBL/GenBank/DDBJ whole genome shotgun (WGS) entry which is preliminary data.</text>
</comment>
<dbReference type="InterPro" id="IPR004839">
    <property type="entry name" value="Aminotransferase_I/II_large"/>
</dbReference>
<organism evidence="7 8">
    <name type="scientific">Streptomyces sporangiiformans</name>
    <dbReference type="NCBI Taxonomy" id="2315329"/>
    <lineage>
        <taxon>Bacteria</taxon>
        <taxon>Bacillati</taxon>
        <taxon>Actinomycetota</taxon>
        <taxon>Actinomycetes</taxon>
        <taxon>Kitasatosporales</taxon>
        <taxon>Streptomycetaceae</taxon>
        <taxon>Streptomyces</taxon>
    </lineage>
</organism>
<reference evidence="7 8" key="1">
    <citation type="submission" date="2019-06" db="EMBL/GenBank/DDBJ databases">
        <title>Streptomyces sporangiiformans sp. nov., a novel actinomycete isolated from soil in Mount Song.</title>
        <authorList>
            <person name="Han L."/>
        </authorList>
    </citation>
    <scope>NUCLEOTIDE SEQUENCE [LARGE SCALE GENOMIC DNA]</scope>
    <source>
        <strain evidence="7 8">NEAU-SSA 1</strain>
    </source>
</reference>